<gene>
    <name evidence="2" type="ORF">GCM10009030_35080</name>
</gene>
<dbReference type="Pfam" id="PF26479">
    <property type="entry name" value="DUF8152"/>
    <property type="match status" value="1"/>
</dbReference>
<accession>A0A830GTM3</accession>
<name>A0A830GTM3_9EURY</name>
<feature type="domain" description="DUF8152" evidence="1">
    <location>
        <begin position="40"/>
        <end position="122"/>
    </location>
</feature>
<proteinExistence type="predicted"/>
<keyword evidence="3" id="KW-1185">Reference proteome</keyword>
<dbReference type="InterPro" id="IPR058465">
    <property type="entry name" value="DUF8152"/>
</dbReference>
<dbReference type="Proteomes" id="UP000605784">
    <property type="component" value="Unassembled WGS sequence"/>
</dbReference>
<evidence type="ECO:0000313" key="3">
    <source>
        <dbReference type="Proteomes" id="UP000605784"/>
    </source>
</evidence>
<reference evidence="2" key="2">
    <citation type="submission" date="2020-09" db="EMBL/GenBank/DDBJ databases">
        <authorList>
            <person name="Sun Q."/>
            <person name="Ohkuma M."/>
        </authorList>
    </citation>
    <scope>NUCLEOTIDE SEQUENCE</scope>
    <source>
        <strain evidence="2">JCM 17820</strain>
    </source>
</reference>
<evidence type="ECO:0000259" key="1">
    <source>
        <dbReference type="Pfam" id="PF26479"/>
    </source>
</evidence>
<dbReference type="AlphaFoldDB" id="A0A830GTM3"/>
<sequence>MPATRTVSAIDRFSVPHDNEWFVGGLFRSPVEADGVTDDRVRAVYDHLAATGERPVERTASRWLGEAEAVARDVAEGDLDPAVRRRRLETIAELLDNVAGTGDEIADDHIAAARVHLEELRSES</sequence>
<evidence type="ECO:0000313" key="2">
    <source>
        <dbReference type="EMBL" id="GGO01452.1"/>
    </source>
</evidence>
<organism evidence="2 3">
    <name type="scientific">Haloarcula pellucida</name>
    <dbReference type="NCBI Taxonomy" id="1427151"/>
    <lineage>
        <taxon>Archaea</taxon>
        <taxon>Methanobacteriati</taxon>
        <taxon>Methanobacteriota</taxon>
        <taxon>Stenosarchaea group</taxon>
        <taxon>Halobacteria</taxon>
        <taxon>Halobacteriales</taxon>
        <taxon>Haloarculaceae</taxon>
        <taxon>Haloarcula</taxon>
    </lineage>
</organism>
<reference evidence="2" key="1">
    <citation type="journal article" date="2014" name="Int. J. Syst. Evol. Microbiol.">
        <title>Complete genome sequence of Corynebacterium casei LMG S-19264T (=DSM 44701T), isolated from a smear-ripened cheese.</title>
        <authorList>
            <consortium name="US DOE Joint Genome Institute (JGI-PGF)"/>
            <person name="Walter F."/>
            <person name="Albersmeier A."/>
            <person name="Kalinowski J."/>
            <person name="Ruckert C."/>
        </authorList>
    </citation>
    <scope>NUCLEOTIDE SEQUENCE</scope>
    <source>
        <strain evidence="2">JCM 17820</strain>
    </source>
</reference>
<protein>
    <recommendedName>
        <fullName evidence="1">DUF8152 domain-containing protein</fullName>
    </recommendedName>
</protein>
<comment type="caution">
    <text evidence="2">The sequence shown here is derived from an EMBL/GenBank/DDBJ whole genome shotgun (WGS) entry which is preliminary data.</text>
</comment>
<dbReference type="EMBL" id="BMOU01000006">
    <property type="protein sequence ID" value="GGO01452.1"/>
    <property type="molecule type" value="Genomic_DNA"/>
</dbReference>